<dbReference type="InterPro" id="IPR029058">
    <property type="entry name" value="AB_hydrolase_fold"/>
</dbReference>
<dbReference type="KEGG" id="ppn:Palpr_0902"/>
<dbReference type="RefSeq" id="WP_013444421.1">
    <property type="nucleotide sequence ID" value="NC_014734.1"/>
</dbReference>
<evidence type="ECO:0000313" key="2">
    <source>
        <dbReference type="EMBL" id="ADQ79052.1"/>
    </source>
</evidence>
<dbReference type="Gene3D" id="3.40.50.1820">
    <property type="entry name" value="alpha/beta hydrolase"/>
    <property type="match status" value="1"/>
</dbReference>
<dbReference type="AlphaFoldDB" id="E4T2V8"/>
<dbReference type="Pfam" id="PF00756">
    <property type="entry name" value="Esterase"/>
    <property type="match status" value="1"/>
</dbReference>
<organism evidence="2 3">
    <name type="scientific">Paludibacter propionicigenes (strain DSM 17365 / JCM 13257 / WB4)</name>
    <dbReference type="NCBI Taxonomy" id="694427"/>
    <lineage>
        <taxon>Bacteria</taxon>
        <taxon>Pseudomonadati</taxon>
        <taxon>Bacteroidota</taxon>
        <taxon>Bacteroidia</taxon>
        <taxon>Bacteroidales</taxon>
        <taxon>Paludibacteraceae</taxon>
        <taxon>Paludibacter</taxon>
    </lineage>
</organism>
<dbReference type="PANTHER" id="PTHR48098">
    <property type="entry name" value="ENTEROCHELIN ESTERASE-RELATED"/>
    <property type="match status" value="1"/>
</dbReference>
<keyword evidence="3" id="KW-1185">Reference proteome</keyword>
<dbReference type="Proteomes" id="UP000008718">
    <property type="component" value="Chromosome"/>
</dbReference>
<dbReference type="OrthoDB" id="9803578at2"/>
<feature type="signal peptide" evidence="1">
    <location>
        <begin position="1"/>
        <end position="20"/>
    </location>
</feature>
<evidence type="ECO:0000313" key="3">
    <source>
        <dbReference type="Proteomes" id="UP000008718"/>
    </source>
</evidence>
<name>E4T2V8_PALPW</name>
<reference key="1">
    <citation type="submission" date="2010-11" db="EMBL/GenBank/DDBJ databases">
        <title>The complete genome of Paludibacter propionicigenes DSM 17365.</title>
        <authorList>
            <consortium name="US DOE Joint Genome Institute (JGI-PGF)"/>
            <person name="Lucas S."/>
            <person name="Copeland A."/>
            <person name="Lapidus A."/>
            <person name="Bruce D."/>
            <person name="Goodwin L."/>
            <person name="Pitluck S."/>
            <person name="Kyrpides N."/>
            <person name="Mavromatis K."/>
            <person name="Ivanova N."/>
            <person name="Munk A.C."/>
            <person name="Brettin T."/>
            <person name="Detter J.C."/>
            <person name="Han C."/>
            <person name="Tapia R."/>
            <person name="Land M."/>
            <person name="Hauser L."/>
            <person name="Markowitz V."/>
            <person name="Cheng J.-F."/>
            <person name="Hugenholtz P."/>
            <person name="Woyke T."/>
            <person name="Wu D."/>
            <person name="Gronow S."/>
            <person name="Wellnitz S."/>
            <person name="Brambilla E."/>
            <person name="Klenk H.-P."/>
            <person name="Eisen J.A."/>
        </authorList>
    </citation>
    <scope>NUCLEOTIDE SEQUENCE</scope>
    <source>
        <strain>WB4</strain>
    </source>
</reference>
<dbReference type="InterPro" id="IPR000801">
    <property type="entry name" value="Esterase-like"/>
</dbReference>
<protein>
    <submittedName>
        <fullName evidence="2">Esterase</fullName>
    </submittedName>
</protein>
<evidence type="ECO:0000256" key="1">
    <source>
        <dbReference type="SAM" id="SignalP"/>
    </source>
</evidence>
<dbReference type="InterPro" id="IPR050583">
    <property type="entry name" value="Mycobacterial_A85_antigen"/>
</dbReference>
<dbReference type="PANTHER" id="PTHR48098:SF1">
    <property type="entry name" value="DIACYLGLYCEROL ACYLTRANSFERASE_MYCOLYLTRANSFERASE AG85A"/>
    <property type="match status" value="1"/>
</dbReference>
<dbReference type="SUPFAM" id="SSF53474">
    <property type="entry name" value="alpha/beta-Hydrolases"/>
    <property type="match status" value="1"/>
</dbReference>
<proteinExistence type="predicted"/>
<dbReference type="EMBL" id="CP002345">
    <property type="protein sequence ID" value="ADQ79052.1"/>
    <property type="molecule type" value="Genomic_DNA"/>
</dbReference>
<keyword evidence="1" id="KW-0732">Signal</keyword>
<accession>E4T2V8</accession>
<dbReference type="HOGENOM" id="CLU_037618_1_2_10"/>
<sequence length="287" mass="33015">MTKRTLFIAVILLFSMLVNAKVIEQNSVKSKILNRNVSYSVYFPKGYDSDLRSYPVIYLLHGYKDDQTTWINNGNIAWYADAAIEAGKIPPVIIIMPDAGVSMYVNSFDGKNNYEDFFIKEFMPTVENLYRIKQNKYSRGITGHSMGGWGCLLYALKYPDLFIATAPMSAGIHDDKDIVTYDDQKWETVFGSIFGSNIKGTERLNEYWYKNSILKIVEEKTQAELQKVKIRISCGDQDYLLKGSLLLHFALNEKNVNHQLRVKEGAHTWSFWRSDITDVLEFITCNF</sequence>
<gene>
    <name evidence="2" type="ordered locus">Palpr_0902</name>
</gene>
<feature type="chain" id="PRO_5003189374" evidence="1">
    <location>
        <begin position="21"/>
        <end position="287"/>
    </location>
</feature>
<dbReference type="eggNOG" id="COG0627">
    <property type="taxonomic scope" value="Bacteria"/>
</dbReference>
<reference evidence="2 3" key="2">
    <citation type="journal article" date="2011" name="Stand. Genomic Sci.">
        <title>Complete genome sequence of Paludibacter propionicigenes type strain (WB4).</title>
        <authorList>
            <person name="Gronow S."/>
            <person name="Munk C."/>
            <person name="Lapidus A."/>
            <person name="Nolan M."/>
            <person name="Lucas S."/>
            <person name="Hammon N."/>
            <person name="Deshpande S."/>
            <person name="Cheng J.F."/>
            <person name="Tapia R."/>
            <person name="Han C."/>
            <person name="Goodwin L."/>
            <person name="Pitluck S."/>
            <person name="Liolios K."/>
            <person name="Ivanova N."/>
            <person name="Mavromatis K."/>
            <person name="Mikhailova N."/>
            <person name="Pati A."/>
            <person name="Chen A."/>
            <person name="Palaniappan K."/>
            <person name="Land M."/>
            <person name="Hauser L."/>
            <person name="Chang Y.J."/>
            <person name="Jeffries C.D."/>
            <person name="Brambilla E."/>
            <person name="Rohde M."/>
            <person name="Goker M."/>
            <person name="Detter J.C."/>
            <person name="Woyke T."/>
            <person name="Bristow J."/>
            <person name="Eisen J.A."/>
            <person name="Markowitz V."/>
            <person name="Hugenholtz P."/>
            <person name="Kyrpides N.C."/>
            <person name="Klenk H.P."/>
        </authorList>
    </citation>
    <scope>NUCLEOTIDE SEQUENCE [LARGE SCALE GENOMIC DNA]</scope>
    <source>
        <strain evidence="3">DSM 17365 / JCM 13257 / WB4</strain>
    </source>
</reference>
<dbReference type="GO" id="GO:0016747">
    <property type="term" value="F:acyltransferase activity, transferring groups other than amino-acyl groups"/>
    <property type="evidence" value="ECO:0007669"/>
    <property type="project" value="TreeGrafter"/>
</dbReference>